<dbReference type="InterPro" id="IPR011611">
    <property type="entry name" value="PfkB_dom"/>
</dbReference>
<dbReference type="InterPro" id="IPR002173">
    <property type="entry name" value="Carboh/pur_kinase_PfkB_CS"/>
</dbReference>
<gene>
    <name evidence="4" type="ORF">H3H36_17480</name>
</gene>
<name>A0A7W2EJP3_9BURK</name>
<dbReference type="Gene3D" id="3.40.1190.20">
    <property type="match status" value="1"/>
</dbReference>
<keyword evidence="1" id="KW-0808">Transferase</keyword>
<dbReference type="PANTHER" id="PTHR10584:SF166">
    <property type="entry name" value="RIBOKINASE"/>
    <property type="match status" value="1"/>
</dbReference>
<protein>
    <submittedName>
        <fullName evidence="4">Fructokinase</fullName>
    </submittedName>
</protein>
<feature type="domain" description="Carbohydrate kinase PfkB" evidence="3">
    <location>
        <begin position="34"/>
        <end position="308"/>
    </location>
</feature>
<evidence type="ECO:0000256" key="2">
    <source>
        <dbReference type="ARBA" id="ARBA00022777"/>
    </source>
</evidence>
<dbReference type="SUPFAM" id="SSF53613">
    <property type="entry name" value="Ribokinase-like"/>
    <property type="match status" value="1"/>
</dbReference>
<reference evidence="4 5" key="1">
    <citation type="submission" date="2020-07" db="EMBL/GenBank/DDBJ databases">
        <title>Novel species isolated from subtropical streams in China.</title>
        <authorList>
            <person name="Lu H."/>
        </authorList>
    </citation>
    <scope>NUCLEOTIDE SEQUENCE [LARGE SCALE GENOMIC DNA]</scope>
    <source>
        <strain evidence="4 5">FT3S</strain>
    </source>
</reference>
<dbReference type="EMBL" id="JACEZS010000015">
    <property type="protein sequence ID" value="MBA5607151.1"/>
    <property type="molecule type" value="Genomic_DNA"/>
</dbReference>
<accession>A0A7W2EJP3</accession>
<dbReference type="Pfam" id="PF00294">
    <property type="entry name" value="PfkB"/>
    <property type="match status" value="1"/>
</dbReference>
<evidence type="ECO:0000256" key="1">
    <source>
        <dbReference type="ARBA" id="ARBA00022679"/>
    </source>
</evidence>
<keyword evidence="5" id="KW-1185">Reference proteome</keyword>
<dbReference type="AlphaFoldDB" id="A0A7W2EJP3"/>
<dbReference type="Proteomes" id="UP000566711">
    <property type="component" value="Unassembled WGS sequence"/>
</dbReference>
<dbReference type="InterPro" id="IPR029056">
    <property type="entry name" value="Ribokinase-like"/>
</dbReference>
<sequence length="332" mass="35278">MCDNETNASGNAEGNANLNAIAVFGEALVDDFITEQVVGGAPFNMARHLAAFGVPTLMITRVGQDKNGALVRAEFERYGMPQTGLQTDPTEATGRVVVERGADGHRFIILADQAYDYIETEAALAALQATDPGVLYFGTLAQRNPASRGALRALLAASPAKRFLDLNVRDGQVVERSVFESLHQADIVKVNEEELQALFDWYTHDRPGTADATSPALHAACSRLLRIFSLEGLIVTLGPRGAIHFGADGVMTASLVSHAPLRVVDTVGAGDAFSAVYLHGRAQGWPLALMLARANAFAGAICGISGAVPQSMDFYQPWLARWQAGADALAVS</sequence>
<proteinExistence type="predicted"/>
<keyword evidence="2 4" id="KW-0418">Kinase</keyword>
<evidence type="ECO:0000313" key="4">
    <source>
        <dbReference type="EMBL" id="MBA5607151.1"/>
    </source>
</evidence>
<evidence type="ECO:0000259" key="3">
    <source>
        <dbReference type="Pfam" id="PF00294"/>
    </source>
</evidence>
<organism evidence="4 5">
    <name type="scientific">Rugamonas fusca</name>
    <dbReference type="NCBI Taxonomy" id="2758568"/>
    <lineage>
        <taxon>Bacteria</taxon>
        <taxon>Pseudomonadati</taxon>
        <taxon>Pseudomonadota</taxon>
        <taxon>Betaproteobacteria</taxon>
        <taxon>Burkholderiales</taxon>
        <taxon>Oxalobacteraceae</taxon>
        <taxon>Telluria group</taxon>
        <taxon>Rugamonas</taxon>
    </lineage>
</organism>
<dbReference type="GO" id="GO:0016301">
    <property type="term" value="F:kinase activity"/>
    <property type="evidence" value="ECO:0007669"/>
    <property type="project" value="UniProtKB-KW"/>
</dbReference>
<evidence type="ECO:0000313" key="5">
    <source>
        <dbReference type="Proteomes" id="UP000566711"/>
    </source>
</evidence>
<dbReference type="PROSITE" id="PS00583">
    <property type="entry name" value="PFKB_KINASES_1"/>
    <property type="match status" value="1"/>
</dbReference>
<comment type="caution">
    <text evidence="4">The sequence shown here is derived from an EMBL/GenBank/DDBJ whole genome shotgun (WGS) entry which is preliminary data.</text>
</comment>
<dbReference type="PANTHER" id="PTHR10584">
    <property type="entry name" value="SUGAR KINASE"/>
    <property type="match status" value="1"/>
</dbReference>